<dbReference type="PROSITE" id="PS51257">
    <property type="entry name" value="PROKAR_LIPOPROTEIN"/>
    <property type="match status" value="1"/>
</dbReference>
<dbReference type="InterPro" id="IPR019861">
    <property type="entry name" value="PorP/SprF_Bacteroidetes"/>
</dbReference>
<sequence>MKIISIYISLLFFTSSIACLGQQMPMFSQYAYNTLAINPAIAGTKDGINALMLYRKQWSDYEGAPSTINFSASSNISNGKFGVGVNFVNDKIGISNNNTVQGAFSYILDLNDNLRLSMGMYLSLLNFQHDWGSLRVQHTSDPLFANGKESLFSFNTGVGAYLYNKRFYVSFSIPNILETKMSNTSESYYLRHYFLKGGVHFDINQSIEFVPSVLLKYVKNNNIQGDITATVIFQKMLWFGVSYRSEDGIALLSQVVLKERFRIGYAYDYPHTEIQKATSGTHEILLGIKINKKSTPSNIITSPRYF</sequence>
<dbReference type="EMBL" id="CP076129">
    <property type="protein sequence ID" value="QWG10020.1"/>
    <property type="molecule type" value="Genomic_DNA"/>
</dbReference>
<evidence type="ECO:0000313" key="1">
    <source>
        <dbReference type="EMBL" id="QWG10020.1"/>
    </source>
</evidence>
<keyword evidence="2" id="KW-1185">Reference proteome</keyword>
<name>A0ABX8H2G4_9BACT</name>
<dbReference type="NCBIfam" id="TIGR03519">
    <property type="entry name" value="T9SS_PorP_fam"/>
    <property type="match status" value="1"/>
</dbReference>
<dbReference type="Pfam" id="PF11751">
    <property type="entry name" value="PorP_SprF"/>
    <property type="match status" value="1"/>
</dbReference>
<accession>A0ABX8H2G4</accession>
<dbReference type="RefSeq" id="WP_144076674.1">
    <property type="nucleotide sequence ID" value="NZ_CP076129.1"/>
</dbReference>
<gene>
    <name evidence="1" type="ORF">KM029_20270</name>
</gene>
<reference evidence="1 2" key="1">
    <citation type="submission" date="2021-05" db="EMBL/GenBank/DDBJ databases">
        <title>Comparative genomic studies on the polysaccharide-degrading batcterial strains of the Flammeovirga genus.</title>
        <authorList>
            <person name="Zewei F."/>
            <person name="Zheng Z."/>
            <person name="Yu L."/>
            <person name="Ruyue G."/>
            <person name="Yanhong M."/>
            <person name="Yuanyuan C."/>
            <person name="Jingyan G."/>
            <person name="Wenjun H."/>
        </authorList>
    </citation>
    <scope>NUCLEOTIDE SEQUENCE [LARGE SCALE GENOMIC DNA]</scope>
    <source>
        <strain evidence="1 2">YS10</strain>
    </source>
</reference>
<evidence type="ECO:0000313" key="2">
    <source>
        <dbReference type="Proteomes" id="UP000682802"/>
    </source>
</evidence>
<proteinExistence type="predicted"/>
<organism evidence="1 2">
    <name type="scientific">Flammeovirga kamogawensis</name>
    <dbReference type="NCBI Taxonomy" id="373891"/>
    <lineage>
        <taxon>Bacteria</taxon>
        <taxon>Pseudomonadati</taxon>
        <taxon>Bacteroidota</taxon>
        <taxon>Cytophagia</taxon>
        <taxon>Cytophagales</taxon>
        <taxon>Flammeovirgaceae</taxon>
        <taxon>Flammeovirga</taxon>
    </lineage>
</organism>
<protein>
    <submittedName>
        <fullName evidence="1">Type IX secretion system membrane protein PorP/SprF</fullName>
    </submittedName>
</protein>
<dbReference type="Proteomes" id="UP000682802">
    <property type="component" value="Chromosome 2"/>
</dbReference>